<accession>A0ABV5G3S6</accession>
<keyword evidence="2" id="KW-1185">Reference proteome</keyword>
<reference evidence="1 2" key="1">
    <citation type="submission" date="2024-09" db="EMBL/GenBank/DDBJ databases">
        <authorList>
            <person name="Sun Q."/>
            <person name="Mori K."/>
        </authorList>
    </citation>
    <scope>NUCLEOTIDE SEQUENCE [LARGE SCALE GENOMIC DNA]</scope>
    <source>
        <strain evidence="1 2">CCM 7609</strain>
    </source>
</reference>
<sequence>MDLVLPGWLDLQDLVGAGRGAGHDHGGLLWAGAISEFGYLVLPYRHGCPGPQYGGNSITHQNLLGRPSN</sequence>
<proteinExistence type="predicted"/>
<protein>
    <submittedName>
        <fullName evidence="1">Uncharacterized protein</fullName>
    </submittedName>
</protein>
<dbReference type="Proteomes" id="UP001589575">
    <property type="component" value="Unassembled WGS sequence"/>
</dbReference>
<comment type="caution">
    <text evidence="1">The sequence shown here is derived from an EMBL/GenBank/DDBJ whole genome shotgun (WGS) entry which is preliminary data.</text>
</comment>
<gene>
    <name evidence="1" type="ORF">ACFFX0_21235</name>
</gene>
<evidence type="ECO:0000313" key="2">
    <source>
        <dbReference type="Proteomes" id="UP001589575"/>
    </source>
</evidence>
<evidence type="ECO:0000313" key="1">
    <source>
        <dbReference type="EMBL" id="MFB9073582.1"/>
    </source>
</evidence>
<dbReference type="EMBL" id="JBHMFI010000001">
    <property type="protein sequence ID" value="MFB9073582.1"/>
    <property type="molecule type" value="Genomic_DNA"/>
</dbReference>
<name>A0ABV5G3S6_9MICC</name>
<organism evidence="1 2">
    <name type="scientific">Citricoccus parietis</name>
    <dbReference type="NCBI Taxonomy" id="592307"/>
    <lineage>
        <taxon>Bacteria</taxon>
        <taxon>Bacillati</taxon>
        <taxon>Actinomycetota</taxon>
        <taxon>Actinomycetes</taxon>
        <taxon>Micrococcales</taxon>
        <taxon>Micrococcaceae</taxon>
        <taxon>Citricoccus</taxon>
    </lineage>
</organism>